<keyword evidence="4" id="KW-0396">Initiation factor</keyword>
<evidence type="ECO:0000256" key="12">
    <source>
        <dbReference type="ARBA" id="ARBA00030245"/>
    </source>
</evidence>
<gene>
    <name evidence="18" type="ORF">C5167_045643</name>
</gene>
<dbReference type="EMBL" id="CM010725">
    <property type="protein sequence ID" value="RZC82857.1"/>
    <property type="molecule type" value="Genomic_DNA"/>
</dbReference>
<keyword evidence="6 15" id="KW-0863">Zinc-finger</keyword>
<protein>
    <recommendedName>
        <fullName evidence="13">Eukaryotic translation initiation factor NCBP</fullName>
    </recommendedName>
    <alternativeName>
        <fullName evidence="14">Novel cap-binding protein</fullName>
    </alternativeName>
    <alternativeName>
        <fullName evidence="12">mRNA cap-binding protein</fullName>
    </alternativeName>
</protein>
<dbReference type="InterPro" id="IPR023398">
    <property type="entry name" value="TIF_eIF4e-like"/>
</dbReference>
<evidence type="ECO:0000256" key="3">
    <source>
        <dbReference type="ARBA" id="ARBA00009860"/>
    </source>
</evidence>
<dbReference type="InterPro" id="IPR031052">
    <property type="entry name" value="FHY3/FAR1"/>
</dbReference>
<comment type="similarity">
    <text evidence="3">Belongs to the eukaryotic initiation factor 4E family.</text>
</comment>
<reference evidence="18 19" key="1">
    <citation type="journal article" date="2018" name="Science">
        <title>The opium poppy genome and morphinan production.</title>
        <authorList>
            <person name="Guo L."/>
            <person name="Winzer T."/>
            <person name="Yang X."/>
            <person name="Li Y."/>
            <person name="Ning Z."/>
            <person name="He Z."/>
            <person name="Teodor R."/>
            <person name="Lu Y."/>
            <person name="Bowser T.A."/>
            <person name="Graham I.A."/>
            <person name="Ye K."/>
        </authorList>
    </citation>
    <scope>NUCLEOTIDE SEQUENCE [LARGE SCALE GENOMIC DNA]</scope>
    <source>
        <strain evidence="19">cv. HN1</strain>
        <tissue evidence="18">Leaves</tissue>
    </source>
</reference>
<keyword evidence="7" id="KW-0862">Zinc</keyword>
<dbReference type="InterPro" id="IPR018289">
    <property type="entry name" value="MULE_transposase_dom"/>
</dbReference>
<dbReference type="Gramene" id="RZC82857">
    <property type="protein sequence ID" value="RZC82857"/>
    <property type="gene ID" value="C5167_045643"/>
</dbReference>
<dbReference type="InterPro" id="IPR019770">
    <property type="entry name" value="TIF_eIF_4E_CS"/>
</dbReference>
<dbReference type="GO" id="GO:0005737">
    <property type="term" value="C:cytoplasm"/>
    <property type="evidence" value="ECO:0007669"/>
    <property type="project" value="InterPro"/>
</dbReference>
<accession>A0A4Y7LCZ0</accession>
<sequence>MEIAEKKEVGEIKGLNSQSEAIFDSNEKDIEERDRHAHELKAGLHPLKNKFVLWYTRRTPGVRTQTSYEDNIKRIVEFSTVEGFWVCYCHLARPSSLPSPTDLHLFKEGIRPLWEDSANCNGGKWIIRFKKAVSGRFWEDLVLALVGDQLDYGENICGAVLSIRFNEDILSVWNRNAADHQAVMALRDAIKRQLKLPLGYVMEYKAHDTSLRDNSSNSSPSSLSSMEPESENPNTDVDTTTCTINIDNITDNESLEDNKNNSGTVPESVSSDSSGEESPSNVVVQPSEDPIAEDPTPIVTDDAVQVGPKLASNDNGKSTEVDQIYRVYDELIEPEVGMIFDSAEEAFDFYNEYARKIGFRVRIQRTNMNKAQRNRIHRQVLVCSCEGTYKMIRKPRKRRETKRFGCLAAFEIKLITGDKYALIRFSSEHTHELVPPKFSHYLKAPRKLGFAQIGMTDKTQPPGTRPLELTLPEVAGVSDQNSLEQKTPAGFSIKGDAEFLLGYLKQKKQENKHFFYSFRTNEDGKICGVFFCDAKSRRDYGLFGDSVCFDTTFKTNNFDMVCVPVVGLSNHGLPILFGCGLLDGETTDAVAWLFMTFLEAMGGKKPVSVFTDHSAAISNAAGLVFPESHHGLCLWHIFLNASKQLTKVVKASKTFAPQFKAWIYDQETVEEFDHSWNKLLEDFDLRDNEWLQGLYELREKWAQVYSLGHFSAAMTTSERCENICKFLKAFFSNGSILLRDFLDQYSKAMADRYEKEREAEKKTQLTTPNWISGWSVEREASKVYTREIFYGFQDALQKTIDLSLELEKDDGTIRTYRATELEGQKTIHSLVHNISEQSVSCTCRKFEFDGILCPHALKLFRDLQYKSLPPRYYLKRWTRKVTDEDVFDPSGELILSNNDPTSTVRSRYDDLTHISQSIVAKGLKSDEMFTLIKSLLQEVKSKADAHITSKDERRVAIQKRLPNPHQNLVSNLNEEATQDVFGMMQQQPDYSQNGWQWMNRQAIHAQGIHPQGIHPQDIIPGYNFAGSQQQRQFHPNELFMSQQGSSSQIPPPEMPH</sequence>
<dbReference type="Pfam" id="PF03101">
    <property type="entry name" value="FAR1"/>
    <property type="match status" value="1"/>
</dbReference>
<dbReference type="PROSITE" id="PS00813">
    <property type="entry name" value="IF4E"/>
    <property type="match status" value="1"/>
</dbReference>
<evidence type="ECO:0000256" key="1">
    <source>
        <dbReference type="ARBA" id="ARBA00003021"/>
    </source>
</evidence>
<dbReference type="GO" id="GO:0006355">
    <property type="term" value="P:regulation of DNA-templated transcription"/>
    <property type="evidence" value="ECO:0007669"/>
    <property type="project" value="InterPro"/>
</dbReference>
<evidence type="ECO:0000313" key="19">
    <source>
        <dbReference type="Proteomes" id="UP000316621"/>
    </source>
</evidence>
<evidence type="ECO:0000256" key="10">
    <source>
        <dbReference type="ARBA" id="ARBA00022917"/>
    </source>
</evidence>
<organism evidence="18 19">
    <name type="scientific">Papaver somniferum</name>
    <name type="common">Opium poppy</name>
    <dbReference type="NCBI Taxonomy" id="3469"/>
    <lineage>
        <taxon>Eukaryota</taxon>
        <taxon>Viridiplantae</taxon>
        <taxon>Streptophyta</taxon>
        <taxon>Embryophyta</taxon>
        <taxon>Tracheophyta</taxon>
        <taxon>Spermatophyta</taxon>
        <taxon>Magnoliopsida</taxon>
        <taxon>Ranunculales</taxon>
        <taxon>Papaveraceae</taxon>
        <taxon>Papaveroideae</taxon>
        <taxon>Papaver</taxon>
    </lineage>
</organism>
<keyword evidence="5" id="KW-0479">Metal-binding</keyword>
<dbReference type="PANTHER" id="PTHR31669:SF305">
    <property type="entry name" value="PROTEIN FAR1-RELATED SEQUENCE"/>
    <property type="match status" value="1"/>
</dbReference>
<evidence type="ECO:0000313" key="18">
    <source>
        <dbReference type="EMBL" id="RZC82857.1"/>
    </source>
</evidence>
<evidence type="ECO:0000256" key="2">
    <source>
        <dbReference type="ARBA" id="ARBA00005889"/>
    </source>
</evidence>
<dbReference type="Pfam" id="PF04434">
    <property type="entry name" value="SWIM"/>
    <property type="match status" value="1"/>
</dbReference>
<dbReference type="GO" id="GO:0006417">
    <property type="term" value="P:regulation of translation"/>
    <property type="evidence" value="ECO:0007669"/>
    <property type="project" value="UniProtKB-KW"/>
</dbReference>
<dbReference type="PROSITE" id="PS50966">
    <property type="entry name" value="ZF_SWIM"/>
    <property type="match status" value="1"/>
</dbReference>
<evidence type="ECO:0000256" key="13">
    <source>
        <dbReference type="ARBA" id="ARBA00074446"/>
    </source>
</evidence>
<evidence type="ECO:0000256" key="4">
    <source>
        <dbReference type="ARBA" id="ARBA00022540"/>
    </source>
</evidence>
<proteinExistence type="inferred from homology"/>
<evidence type="ECO:0000256" key="16">
    <source>
        <dbReference type="SAM" id="MobiDB-lite"/>
    </source>
</evidence>
<dbReference type="Gene3D" id="3.30.760.10">
    <property type="entry name" value="RNA Cap, Translation Initiation Factor Eif4e"/>
    <property type="match status" value="1"/>
</dbReference>
<dbReference type="Pfam" id="PF01652">
    <property type="entry name" value="IF4E"/>
    <property type="match status" value="1"/>
</dbReference>
<name>A0A4Y7LCZ0_PAPSO</name>
<dbReference type="Proteomes" id="UP000316621">
    <property type="component" value="Chromosome 11"/>
</dbReference>
<evidence type="ECO:0000256" key="8">
    <source>
        <dbReference type="ARBA" id="ARBA00022845"/>
    </source>
</evidence>
<evidence type="ECO:0000259" key="17">
    <source>
        <dbReference type="PROSITE" id="PS50966"/>
    </source>
</evidence>
<evidence type="ECO:0000256" key="9">
    <source>
        <dbReference type="ARBA" id="ARBA00022884"/>
    </source>
</evidence>
<dbReference type="InterPro" id="IPR004330">
    <property type="entry name" value="FAR1_DNA_bnd_dom"/>
</dbReference>
<comment type="function">
    <text evidence="1">Recognizes and binds the 7-methylguanosine-containing mRNA cap during an early step in the initiation of protein synthesis and facilitates ribosome binding by inducing the unwinding of the mRNAs secondary structures.</text>
</comment>
<feature type="compositionally biased region" description="Low complexity" evidence="16">
    <location>
        <begin position="262"/>
        <end position="280"/>
    </location>
</feature>
<evidence type="ECO:0000256" key="14">
    <source>
        <dbReference type="ARBA" id="ARBA00078952"/>
    </source>
</evidence>
<dbReference type="GO" id="GO:0008270">
    <property type="term" value="F:zinc ion binding"/>
    <property type="evidence" value="ECO:0007669"/>
    <property type="project" value="UniProtKB-KW"/>
</dbReference>
<dbReference type="SUPFAM" id="SSF55418">
    <property type="entry name" value="eIF4e-like"/>
    <property type="match status" value="1"/>
</dbReference>
<dbReference type="InterPro" id="IPR006564">
    <property type="entry name" value="Znf_PMZ"/>
</dbReference>
<dbReference type="InterPro" id="IPR001040">
    <property type="entry name" value="TIF_eIF_4E"/>
</dbReference>
<evidence type="ECO:0000256" key="6">
    <source>
        <dbReference type="ARBA" id="ARBA00022771"/>
    </source>
</evidence>
<feature type="region of interest" description="Disordered" evidence="16">
    <location>
        <begin position="209"/>
        <end position="298"/>
    </location>
</feature>
<comment type="subunit">
    <text evidence="11">EIF4F is a multi-subunit complex, the composition of which varies with external and internal environmental conditions. It is composed of at least EIF4A, EIF4E and EIF4G. EIF4E is also known to interact with other partners. In higher plants two isoforms of EIF4F have been identified, named isoform EIF4F and isoform EIF(iso)4F. Isoform EIF4F has subunits p220 and p26, whereas isoform EIF(iso)4F has subunits p82 and p28.</text>
</comment>
<dbReference type="SMART" id="SM00575">
    <property type="entry name" value="ZnF_PMZ"/>
    <property type="match status" value="1"/>
</dbReference>
<dbReference type="PANTHER" id="PTHR31669">
    <property type="entry name" value="PROTEIN FAR1-RELATED SEQUENCE 10-RELATED"/>
    <property type="match status" value="1"/>
</dbReference>
<keyword evidence="9" id="KW-0694">RNA-binding</keyword>
<dbReference type="Pfam" id="PF10551">
    <property type="entry name" value="MULE"/>
    <property type="match status" value="1"/>
</dbReference>
<dbReference type="GO" id="GO:0003743">
    <property type="term" value="F:translation initiation factor activity"/>
    <property type="evidence" value="ECO:0007669"/>
    <property type="project" value="UniProtKB-KW"/>
</dbReference>
<feature type="compositionally biased region" description="Low complexity" evidence="16">
    <location>
        <begin position="214"/>
        <end position="252"/>
    </location>
</feature>
<keyword evidence="8" id="KW-0810">Translation regulation</keyword>
<feature type="domain" description="SWIM-type" evidence="17">
    <location>
        <begin position="832"/>
        <end position="864"/>
    </location>
</feature>
<dbReference type="AlphaFoldDB" id="A0A4Y7LCZ0"/>
<comment type="similarity">
    <text evidence="2">Belongs to the FHY3/FAR1 family.</text>
</comment>
<evidence type="ECO:0000256" key="11">
    <source>
        <dbReference type="ARBA" id="ARBA00025991"/>
    </source>
</evidence>
<dbReference type="FunFam" id="3.30.760.10:FF:000008">
    <property type="entry name" value="Eukaryotic translation initiation factor NCBP"/>
    <property type="match status" value="1"/>
</dbReference>
<dbReference type="InterPro" id="IPR007527">
    <property type="entry name" value="Znf_SWIM"/>
</dbReference>
<keyword evidence="19" id="KW-1185">Reference proteome</keyword>
<dbReference type="GO" id="GO:0003723">
    <property type="term" value="F:RNA binding"/>
    <property type="evidence" value="ECO:0007669"/>
    <property type="project" value="UniProtKB-KW"/>
</dbReference>
<evidence type="ECO:0000256" key="15">
    <source>
        <dbReference type="PROSITE-ProRule" id="PRU00325"/>
    </source>
</evidence>
<evidence type="ECO:0000256" key="5">
    <source>
        <dbReference type="ARBA" id="ARBA00022723"/>
    </source>
</evidence>
<evidence type="ECO:0000256" key="7">
    <source>
        <dbReference type="ARBA" id="ARBA00022833"/>
    </source>
</evidence>
<keyword evidence="10" id="KW-0648">Protein biosynthesis</keyword>